<organism evidence="2 3">
    <name type="scientific">Halocaridina rubra</name>
    <name type="common">Hawaiian red shrimp</name>
    <dbReference type="NCBI Taxonomy" id="373956"/>
    <lineage>
        <taxon>Eukaryota</taxon>
        <taxon>Metazoa</taxon>
        <taxon>Ecdysozoa</taxon>
        <taxon>Arthropoda</taxon>
        <taxon>Crustacea</taxon>
        <taxon>Multicrustacea</taxon>
        <taxon>Malacostraca</taxon>
        <taxon>Eumalacostraca</taxon>
        <taxon>Eucarida</taxon>
        <taxon>Decapoda</taxon>
        <taxon>Pleocyemata</taxon>
        <taxon>Caridea</taxon>
        <taxon>Atyoidea</taxon>
        <taxon>Atyidae</taxon>
        <taxon>Halocaridina</taxon>
    </lineage>
</organism>
<accession>A0AAN8XI05</accession>
<evidence type="ECO:0000313" key="3">
    <source>
        <dbReference type="Proteomes" id="UP001381693"/>
    </source>
</evidence>
<feature type="region of interest" description="Disordered" evidence="1">
    <location>
        <begin position="64"/>
        <end position="104"/>
    </location>
</feature>
<evidence type="ECO:0000256" key="1">
    <source>
        <dbReference type="SAM" id="MobiDB-lite"/>
    </source>
</evidence>
<proteinExistence type="predicted"/>
<reference evidence="2 3" key="1">
    <citation type="submission" date="2023-11" db="EMBL/GenBank/DDBJ databases">
        <title>Halocaridina rubra genome assembly.</title>
        <authorList>
            <person name="Smith C."/>
        </authorList>
    </citation>
    <scope>NUCLEOTIDE SEQUENCE [LARGE SCALE GENOMIC DNA]</scope>
    <source>
        <strain evidence="2">EP-1</strain>
        <tissue evidence="2">Whole</tissue>
    </source>
</reference>
<dbReference type="EMBL" id="JAXCGZ010004256">
    <property type="protein sequence ID" value="KAK7082023.1"/>
    <property type="molecule type" value="Genomic_DNA"/>
</dbReference>
<sequence length="164" mass="18986">MPLKKKLREKKLAEIGNTKINLHFPTLKDVNEIYRLSILPTIKLPKNVPEDPLLKVNPTTFASLTTAMPTSPDDPLAITTEGPADMEDVQDLQESRKRTPQPPEEAIPKKTIIDVSLIGREHNYKNQVLKQKKREELREDLNFYILPLTWKKIQYEIFYLTLPN</sequence>
<keyword evidence="3" id="KW-1185">Reference proteome</keyword>
<name>A0AAN8XI05_HALRR</name>
<evidence type="ECO:0000313" key="2">
    <source>
        <dbReference type="EMBL" id="KAK7082023.1"/>
    </source>
</evidence>
<comment type="caution">
    <text evidence="2">The sequence shown here is derived from an EMBL/GenBank/DDBJ whole genome shotgun (WGS) entry which is preliminary data.</text>
</comment>
<dbReference type="Proteomes" id="UP001381693">
    <property type="component" value="Unassembled WGS sequence"/>
</dbReference>
<protein>
    <submittedName>
        <fullName evidence="2">Uncharacterized protein</fullName>
    </submittedName>
</protein>
<dbReference type="AlphaFoldDB" id="A0AAN8XI05"/>
<gene>
    <name evidence="2" type="ORF">SK128_027550</name>
</gene>